<accession>A0A844T932</accession>
<feature type="region of interest" description="Disordered" evidence="1">
    <location>
        <begin position="53"/>
        <end position="83"/>
    </location>
</feature>
<reference evidence="2 3" key="1">
    <citation type="submission" date="2019-12" db="EMBL/GenBank/DDBJ databases">
        <title>Draft genome sequences Bradyrhizobium cajani AMBPC1010, Bradyrhizobium pachyrhizi AMBPC1040 and Bradyrhizobium yuanmingense ALSPC3051, three plant growth promoting strains isolated from nodules of Cajanus cajan L. in Dominican Republic.</title>
        <authorList>
            <person name="Flores-Felix J.D."/>
            <person name="Araujo J."/>
            <person name="Diaz-Alcantara C."/>
            <person name="Gonzalez-Andres F."/>
            <person name="Velazquez E."/>
        </authorList>
    </citation>
    <scope>NUCLEOTIDE SEQUENCE [LARGE SCALE GENOMIC DNA]</scope>
    <source>
        <strain evidence="2 3">1010</strain>
    </source>
</reference>
<organism evidence="2 3">
    <name type="scientific">Bradyrhizobium cajani</name>
    <dbReference type="NCBI Taxonomy" id="1928661"/>
    <lineage>
        <taxon>Bacteria</taxon>
        <taxon>Pseudomonadati</taxon>
        <taxon>Pseudomonadota</taxon>
        <taxon>Alphaproteobacteria</taxon>
        <taxon>Hyphomicrobiales</taxon>
        <taxon>Nitrobacteraceae</taxon>
        <taxon>Bradyrhizobium</taxon>
    </lineage>
</organism>
<keyword evidence="3" id="KW-1185">Reference proteome</keyword>
<sequence>MSRAPASLKRPQASLLAGFRRSLRSSLRAKRSNPDCFRENSLDCFVARAPRNDEPPNEHPWQCPSSRISPPMTTARRGWPASR</sequence>
<evidence type="ECO:0000256" key="1">
    <source>
        <dbReference type="SAM" id="MobiDB-lite"/>
    </source>
</evidence>
<dbReference type="EMBL" id="WQNE01000013">
    <property type="protein sequence ID" value="MVT74756.1"/>
    <property type="molecule type" value="Genomic_DNA"/>
</dbReference>
<evidence type="ECO:0000313" key="3">
    <source>
        <dbReference type="Proteomes" id="UP000449969"/>
    </source>
</evidence>
<evidence type="ECO:0000313" key="2">
    <source>
        <dbReference type="EMBL" id="MVT74756.1"/>
    </source>
</evidence>
<name>A0A844T932_9BRAD</name>
<comment type="caution">
    <text evidence="2">The sequence shown here is derived from an EMBL/GenBank/DDBJ whole genome shotgun (WGS) entry which is preliminary data.</text>
</comment>
<dbReference type="Proteomes" id="UP000449969">
    <property type="component" value="Unassembled WGS sequence"/>
</dbReference>
<dbReference type="AlphaFoldDB" id="A0A844T932"/>
<protein>
    <submittedName>
        <fullName evidence="2">Uncharacterized protein</fullName>
    </submittedName>
</protein>
<gene>
    <name evidence="2" type="ORF">GPL20_17225</name>
</gene>
<proteinExistence type="predicted"/>
<feature type="compositionally biased region" description="Polar residues" evidence="1">
    <location>
        <begin position="63"/>
        <end position="72"/>
    </location>
</feature>